<reference evidence="2 3" key="1">
    <citation type="submission" date="2017-11" db="EMBL/GenBank/DDBJ databases">
        <title>Draft genome sequence of Rhizobiales bacterium SY3-13.</title>
        <authorList>
            <person name="Sun C."/>
        </authorList>
    </citation>
    <scope>NUCLEOTIDE SEQUENCE [LARGE SCALE GENOMIC DNA]</scope>
    <source>
        <strain evidence="2 3">SY3-13</strain>
    </source>
</reference>
<gene>
    <name evidence="2" type="ORF">CVT23_16855</name>
</gene>
<feature type="compositionally biased region" description="Low complexity" evidence="1">
    <location>
        <begin position="46"/>
        <end position="74"/>
    </location>
</feature>
<evidence type="ECO:0000313" key="2">
    <source>
        <dbReference type="EMBL" id="PJK28375.1"/>
    </source>
</evidence>
<name>A0A2M9FY34_9PROT</name>
<dbReference type="EMBL" id="PHIG01000044">
    <property type="protein sequence ID" value="PJK28375.1"/>
    <property type="molecule type" value="Genomic_DNA"/>
</dbReference>
<keyword evidence="3" id="KW-1185">Reference proteome</keyword>
<dbReference type="Gene3D" id="1.25.40.10">
    <property type="entry name" value="Tetratricopeptide repeat domain"/>
    <property type="match status" value="1"/>
</dbReference>
<evidence type="ECO:0000256" key="1">
    <source>
        <dbReference type="SAM" id="MobiDB-lite"/>
    </source>
</evidence>
<proteinExistence type="predicted"/>
<dbReference type="AlphaFoldDB" id="A0A2M9FY34"/>
<dbReference type="Proteomes" id="UP000229498">
    <property type="component" value="Unassembled WGS sequence"/>
</dbReference>
<organism evidence="2 3">
    <name type="scientific">Minwuia thermotolerans</name>
    <dbReference type="NCBI Taxonomy" id="2056226"/>
    <lineage>
        <taxon>Bacteria</taxon>
        <taxon>Pseudomonadati</taxon>
        <taxon>Pseudomonadota</taxon>
        <taxon>Alphaproteobacteria</taxon>
        <taxon>Minwuiales</taxon>
        <taxon>Minwuiaceae</taxon>
        <taxon>Minwuia</taxon>
    </lineage>
</organism>
<dbReference type="InterPro" id="IPR011990">
    <property type="entry name" value="TPR-like_helical_dom_sf"/>
</dbReference>
<comment type="caution">
    <text evidence="2">The sequence shown here is derived from an EMBL/GenBank/DDBJ whole genome shotgun (WGS) entry which is preliminary data.</text>
</comment>
<protein>
    <submittedName>
        <fullName evidence="2">Uncharacterized protein</fullName>
    </submittedName>
</protein>
<sequence length="245" mass="26223">MKIFLIVIALAGIAAIAYFLYAEDAAEMVGMDAGTRAVSVERDEPSAAADDSADQTSMAAEEKPAAASAEAPAPVTDATGGVQDLAALSAEELELRYEGLEEDARRLFVDDYVAAVGEEKAIEFSREFRSGPVAERNRALSFDLARAAVEKFDSRIGAFVAGTELYNGVGVERDLAAALAYFERPSLEGSDNADYWRALILADQGYADGDKEAAVAILNRIIESPDSNDSLKEQSRDLLAEIEAR</sequence>
<feature type="region of interest" description="Disordered" evidence="1">
    <location>
        <begin position="40"/>
        <end position="76"/>
    </location>
</feature>
<accession>A0A2M9FY34</accession>
<evidence type="ECO:0000313" key="3">
    <source>
        <dbReference type="Proteomes" id="UP000229498"/>
    </source>
</evidence>
<dbReference type="SUPFAM" id="SSF81901">
    <property type="entry name" value="HCP-like"/>
    <property type="match status" value="1"/>
</dbReference>